<evidence type="ECO:0000313" key="5">
    <source>
        <dbReference type="Proteomes" id="UP000094565"/>
    </source>
</evidence>
<dbReference type="GO" id="GO:0007023">
    <property type="term" value="P:post-chaperonin tubulin folding pathway"/>
    <property type="evidence" value="ECO:0007669"/>
    <property type="project" value="UniProtKB-UniRule"/>
</dbReference>
<organism evidence="4 5">
    <name type="scientific">Komagataella pastoris</name>
    <name type="common">Yeast</name>
    <name type="synonym">Pichia pastoris</name>
    <dbReference type="NCBI Taxonomy" id="4922"/>
    <lineage>
        <taxon>Eukaryota</taxon>
        <taxon>Fungi</taxon>
        <taxon>Dikarya</taxon>
        <taxon>Ascomycota</taxon>
        <taxon>Saccharomycotina</taxon>
        <taxon>Pichiomycetes</taxon>
        <taxon>Pichiales</taxon>
        <taxon>Pichiaceae</taxon>
        <taxon>Komagataella</taxon>
    </lineage>
</organism>
<dbReference type="InterPro" id="IPR004226">
    <property type="entry name" value="TBCA"/>
</dbReference>
<sequence length="111" mass="12720">MSSPSTLTIKTNALKRLIKEKSVNETELLEHKDAVQKLEQEINSDPYDEESVYVLKKQREIYEETKNIIPALQEKINDTVKSLKEYIKKTDGLSNDELQIANQVIDSLATL</sequence>
<keyword evidence="5" id="KW-1185">Reference proteome</keyword>
<accession>A0A1B2J876</accession>
<dbReference type="AlphaFoldDB" id="A0A1B2J876"/>
<dbReference type="EMBL" id="CP014584">
    <property type="protein sequence ID" value="ANZ74239.1"/>
    <property type="molecule type" value="Genomic_DNA"/>
</dbReference>
<keyword evidence="2 3" id="KW-0143">Chaperone</keyword>
<comment type="subunit">
    <text evidence="3">Supercomplex made of cofactors A to E. Cofactors A and D function by capturing and stabilizing tubulin in a quasi-native conformation. Cofactor E binds to the cofactor D-tubulin complex; interaction with cofactor C then causes the release of tubulin polypeptides that are committed to the native state.</text>
</comment>
<dbReference type="Gene3D" id="1.20.58.90">
    <property type="match status" value="1"/>
</dbReference>
<gene>
    <name evidence="4" type="ORF">ATY40_BA7501659</name>
</gene>
<evidence type="ECO:0000256" key="1">
    <source>
        <dbReference type="ARBA" id="ARBA00006806"/>
    </source>
</evidence>
<dbReference type="GO" id="GO:0048487">
    <property type="term" value="F:beta-tubulin binding"/>
    <property type="evidence" value="ECO:0007669"/>
    <property type="project" value="InterPro"/>
</dbReference>
<evidence type="ECO:0000256" key="3">
    <source>
        <dbReference type="RuleBase" id="RU364030"/>
    </source>
</evidence>
<keyword evidence="3" id="KW-0206">Cytoskeleton</keyword>
<evidence type="ECO:0000256" key="2">
    <source>
        <dbReference type="ARBA" id="ARBA00023186"/>
    </source>
</evidence>
<evidence type="ECO:0000313" key="4">
    <source>
        <dbReference type="EMBL" id="ANZ74239.1"/>
    </source>
</evidence>
<name>A0A1B2J876_PICPA</name>
<dbReference type="OrthoDB" id="296187at2759"/>
<proteinExistence type="inferred from homology"/>
<dbReference type="PANTHER" id="PTHR21500:SF0">
    <property type="entry name" value="TUBULIN-SPECIFIC CHAPERONE A"/>
    <property type="match status" value="1"/>
</dbReference>
<comment type="subcellular location">
    <subcellularLocation>
        <location evidence="3">Cytoplasm</location>
        <location evidence="3">Cytoskeleton</location>
    </subcellularLocation>
</comment>
<keyword evidence="3" id="KW-0493">Microtubule</keyword>
<reference evidence="4 5" key="1">
    <citation type="submission" date="2016-02" db="EMBL/GenBank/DDBJ databases">
        <title>Comparative genomic and transcriptomic foundation for Pichia pastoris.</title>
        <authorList>
            <person name="Love K.R."/>
            <person name="Shah K.A."/>
            <person name="Whittaker C.A."/>
            <person name="Wu J."/>
            <person name="Bartlett M.C."/>
            <person name="Ma D."/>
            <person name="Leeson R.L."/>
            <person name="Priest M."/>
            <person name="Young S.K."/>
            <person name="Love J.C."/>
        </authorList>
    </citation>
    <scope>NUCLEOTIDE SEQUENCE [LARGE SCALE GENOMIC DNA]</scope>
    <source>
        <strain evidence="4 5">ATCC 28485</strain>
    </source>
</reference>
<dbReference type="SUPFAM" id="SSF46988">
    <property type="entry name" value="Tubulin chaperone cofactor A"/>
    <property type="match status" value="1"/>
</dbReference>
<protein>
    <recommendedName>
        <fullName evidence="3">Tubulin-specific chaperone A</fullName>
    </recommendedName>
</protein>
<dbReference type="InterPro" id="IPR036126">
    <property type="entry name" value="TBCA_sf"/>
</dbReference>
<dbReference type="Proteomes" id="UP000094565">
    <property type="component" value="Chromosome 1"/>
</dbReference>
<dbReference type="GO" id="GO:0005874">
    <property type="term" value="C:microtubule"/>
    <property type="evidence" value="ECO:0007669"/>
    <property type="project" value="UniProtKB-KW"/>
</dbReference>
<dbReference type="GO" id="GO:0005829">
    <property type="term" value="C:cytosol"/>
    <property type="evidence" value="ECO:0007669"/>
    <property type="project" value="TreeGrafter"/>
</dbReference>
<dbReference type="GO" id="GO:0007021">
    <property type="term" value="P:tubulin complex assembly"/>
    <property type="evidence" value="ECO:0007669"/>
    <property type="project" value="UniProtKB-UniRule"/>
</dbReference>
<dbReference type="PANTHER" id="PTHR21500">
    <property type="entry name" value="TUBULIN-SPECIFIC CHAPERONE A"/>
    <property type="match status" value="1"/>
</dbReference>
<comment type="similarity">
    <text evidence="1 3">Belongs to the TBCA family.</text>
</comment>
<keyword evidence="3" id="KW-0963">Cytoplasm</keyword>
<dbReference type="Pfam" id="PF02970">
    <property type="entry name" value="TBCA"/>
    <property type="match status" value="1"/>
</dbReference>